<dbReference type="GO" id="GO:0015171">
    <property type="term" value="F:amino acid transmembrane transporter activity"/>
    <property type="evidence" value="ECO:0007669"/>
    <property type="project" value="TreeGrafter"/>
</dbReference>
<sequence>MSLDVYLTFALASALIIVVPGPTVTVIIANSVGHGTRAGLLNVLGTQIGLALMLGVMIVGLASVMEIMGHWFDWIRLAGAAYLVWLGLKMLASRPAIAGSARLPVPRGGFVLQGLLVILSNPKALLFYGAFLPQFIDPAGDYALQLVILGAIFMSIATVLDGSYAVLTGRVRSLLSQTRLRLVSRASGLMLIGGGLWLAFTRRGAA</sequence>
<evidence type="ECO:0000256" key="3">
    <source>
        <dbReference type="ARBA" id="ARBA00022692"/>
    </source>
</evidence>
<dbReference type="EMBL" id="CP058214">
    <property type="protein sequence ID" value="QPC41658.1"/>
    <property type="molecule type" value="Genomic_DNA"/>
</dbReference>
<evidence type="ECO:0000256" key="5">
    <source>
        <dbReference type="ARBA" id="ARBA00023136"/>
    </source>
</evidence>
<accession>A0A7S8C1J0</accession>
<feature type="transmembrane region" description="Helical" evidence="6">
    <location>
        <begin position="182"/>
        <end position="200"/>
    </location>
</feature>
<feature type="transmembrane region" description="Helical" evidence="6">
    <location>
        <begin position="71"/>
        <end position="88"/>
    </location>
</feature>
<gene>
    <name evidence="7" type="ORF">HW532_02315</name>
</gene>
<dbReference type="RefSeq" id="WP_213162879.1">
    <property type="nucleotide sequence ID" value="NZ_CP058214.1"/>
</dbReference>
<dbReference type="PANTHER" id="PTHR30086:SF20">
    <property type="entry name" value="ARGININE EXPORTER PROTEIN ARGO-RELATED"/>
    <property type="match status" value="1"/>
</dbReference>
<comment type="subcellular location">
    <subcellularLocation>
        <location evidence="1">Cell membrane</location>
        <topology evidence="1">Multi-pass membrane protein</topology>
    </subcellularLocation>
</comment>
<evidence type="ECO:0000313" key="8">
    <source>
        <dbReference type="Proteomes" id="UP000593594"/>
    </source>
</evidence>
<protein>
    <submittedName>
        <fullName evidence="7">LysE family translocator</fullName>
    </submittedName>
</protein>
<keyword evidence="3 6" id="KW-0812">Transmembrane</keyword>
<keyword evidence="2" id="KW-1003">Cell membrane</keyword>
<dbReference type="Pfam" id="PF01810">
    <property type="entry name" value="LysE"/>
    <property type="match status" value="1"/>
</dbReference>
<dbReference type="GO" id="GO:0005886">
    <property type="term" value="C:plasma membrane"/>
    <property type="evidence" value="ECO:0007669"/>
    <property type="project" value="UniProtKB-SubCell"/>
</dbReference>
<proteinExistence type="predicted"/>
<dbReference type="InterPro" id="IPR001123">
    <property type="entry name" value="LeuE-type"/>
</dbReference>
<evidence type="ECO:0000313" key="7">
    <source>
        <dbReference type="EMBL" id="QPC41658.1"/>
    </source>
</evidence>
<feature type="transmembrane region" description="Helical" evidence="6">
    <location>
        <begin position="109"/>
        <end position="130"/>
    </location>
</feature>
<feature type="transmembrane region" description="Helical" evidence="6">
    <location>
        <begin position="6"/>
        <end position="28"/>
    </location>
</feature>
<evidence type="ECO:0000256" key="1">
    <source>
        <dbReference type="ARBA" id="ARBA00004651"/>
    </source>
</evidence>
<dbReference type="AlphaFoldDB" id="A0A7S8C1J0"/>
<keyword evidence="4 6" id="KW-1133">Transmembrane helix</keyword>
<name>A0A7S8C1J0_9HYPH</name>
<dbReference type="PIRSF" id="PIRSF006324">
    <property type="entry name" value="LeuE"/>
    <property type="match status" value="1"/>
</dbReference>
<dbReference type="KEGG" id="kmn:HW532_02315"/>
<evidence type="ECO:0000256" key="4">
    <source>
        <dbReference type="ARBA" id="ARBA00022989"/>
    </source>
</evidence>
<dbReference type="PANTHER" id="PTHR30086">
    <property type="entry name" value="ARGININE EXPORTER PROTEIN ARGO"/>
    <property type="match status" value="1"/>
</dbReference>
<evidence type="ECO:0000256" key="6">
    <source>
        <dbReference type="SAM" id="Phobius"/>
    </source>
</evidence>
<dbReference type="Proteomes" id="UP000593594">
    <property type="component" value="Chromosome"/>
</dbReference>
<keyword evidence="8" id="KW-1185">Reference proteome</keyword>
<feature type="transmembrane region" description="Helical" evidence="6">
    <location>
        <begin position="142"/>
        <end position="161"/>
    </location>
</feature>
<evidence type="ECO:0000256" key="2">
    <source>
        <dbReference type="ARBA" id="ARBA00022475"/>
    </source>
</evidence>
<keyword evidence="5 6" id="KW-0472">Membrane</keyword>
<reference evidence="7 8" key="1">
    <citation type="submission" date="2020-06" db="EMBL/GenBank/DDBJ databases">
        <title>Genome sequence of 2 isolates from Red Sea Mangroves.</title>
        <authorList>
            <person name="Sefrji F."/>
            <person name="Michoud G."/>
            <person name="Merlino G."/>
            <person name="Daffonchio D."/>
        </authorList>
    </citation>
    <scope>NUCLEOTIDE SEQUENCE [LARGE SCALE GENOMIC DNA]</scope>
    <source>
        <strain evidence="7 8">R1DC25</strain>
    </source>
</reference>
<feature type="transmembrane region" description="Helical" evidence="6">
    <location>
        <begin position="40"/>
        <end position="65"/>
    </location>
</feature>
<organism evidence="7 8">
    <name type="scientific">Kaustia mangrovi</name>
    <dbReference type="NCBI Taxonomy" id="2593653"/>
    <lineage>
        <taxon>Bacteria</taxon>
        <taxon>Pseudomonadati</taxon>
        <taxon>Pseudomonadota</taxon>
        <taxon>Alphaproteobacteria</taxon>
        <taxon>Hyphomicrobiales</taxon>
        <taxon>Parvibaculaceae</taxon>
        <taxon>Kaustia</taxon>
    </lineage>
</organism>